<evidence type="ECO:0000256" key="4">
    <source>
        <dbReference type="ARBA" id="ARBA00022980"/>
    </source>
</evidence>
<feature type="compositionally biased region" description="Basic and acidic residues" evidence="7">
    <location>
        <begin position="245"/>
        <end position="281"/>
    </location>
</feature>
<comment type="similarity">
    <text evidence="1">Belongs to the universal ribosomal protein uL3 family.</text>
</comment>
<dbReference type="FunFam" id="3.30.160.810:FF:000001">
    <property type="entry name" value="50S ribosomal protein L3"/>
    <property type="match status" value="1"/>
</dbReference>
<dbReference type="Gene3D" id="3.30.160.810">
    <property type="match status" value="1"/>
</dbReference>
<sequence>MKFISGKKMSMTQIWVDDKVVGVTPVQAGPCVITQVKNTAKDGYVAVQLAYGTRQAKNINKPQLGHYKKTGTQPAYVREFRLNKDVDLKEGDVVSAGTFAVGDIVAVTGIAKGKGFQGVVKRYHFKGQTRTHGTKDQERMPGSIGPKGPAHVFKGTRMGGRMGGGQITTTNLKIKAVDTVNNILFIQGSIPGAINGYVYIKGLGDLQVNLQPVVKEEVEVKEEIIPVTEEAVVNNETPVEEVKEEEIKEEKKEETPVKEEIKKEEVKDAVAEEKESDSSKQ</sequence>
<dbReference type="PANTHER" id="PTHR11229">
    <property type="entry name" value="50S RIBOSOMAL PROTEIN L3"/>
    <property type="match status" value="1"/>
</dbReference>
<dbReference type="InterPro" id="IPR009000">
    <property type="entry name" value="Transl_B-barrel_sf"/>
</dbReference>
<keyword evidence="2" id="KW-0699">rRNA-binding</keyword>
<dbReference type="AlphaFoldDB" id="A0A2H0V8W4"/>
<dbReference type="SUPFAM" id="SSF50447">
    <property type="entry name" value="Translation proteins"/>
    <property type="match status" value="1"/>
</dbReference>
<evidence type="ECO:0000256" key="2">
    <source>
        <dbReference type="ARBA" id="ARBA00022730"/>
    </source>
</evidence>
<proteinExistence type="inferred from homology"/>
<dbReference type="GO" id="GO:0003735">
    <property type="term" value="F:structural constituent of ribosome"/>
    <property type="evidence" value="ECO:0007669"/>
    <property type="project" value="UniProtKB-UniRule"/>
</dbReference>
<protein>
    <recommendedName>
        <fullName evidence="6">50S ribosomal protein L3</fullName>
    </recommendedName>
</protein>
<dbReference type="EMBL" id="PFAL01000017">
    <property type="protein sequence ID" value="PIR95532.1"/>
    <property type="molecule type" value="Genomic_DNA"/>
</dbReference>
<name>A0A2H0V8W4_9BACT</name>
<dbReference type="GO" id="GO:0006412">
    <property type="term" value="P:translation"/>
    <property type="evidence" value="ECO:0007669"/>
    <property type="project" value="UniProtKB-UniRule"/>
</dbReference>
<dbReference type="InterPro" id="IPR000597">
    <property type="entry name" value="Ribosomal_uL3"/>
</dbReference>
<keyword evidence="3" id="KW-0694">RNA-binding</keyword>
<dbReference type="InterPro" id="IPR019927">
    <property type="entry name" value="Ribosomal_uL3_bac/org-type"/>
</dbReference>
<evidence type="ECO:0000256" key="1">
    <source>
        <dbReference type="ARBA" id="ARBA00006540"/>
    </source>
</evidence>
<dbReference type="GO" id="GO:0022625">
    <property type="term" value="C:cytosolic large ribosomal subunit"/>
    <property type="evidence" value="ECO:0007669"/>
    <property type="project" value="TreeGrafter"/>
</dbReference>
<dbReference type="GO" id="GO:0019843">
    <property type="term" value="F:rRNA binding"/>
    <property type="evidence" value="ECO:0007669"/>
    <property type="project" value="UniProtKB-KW"/>
</dbReference>
<dbReference type="NCBIfam" id="TIGR03625">
    <property type="entry name" value="L3_bact"/>
    <property type="match status" value="1"/>
</dbReference>
<keyword evidence="4 8" id="KW-0689">Ribosomal protein</keyword>
<organism evidence="8 9">
    <name type="scientific">Candidatus Falkowbacteria bacterium CG10_big_fil_rev_8_21_14_0_10_37_18</name>
    <dbReference type="NCBI Taxonomy" id="1974562"/>
    <lineage>
        <taxon>Bacteria</taxon>
        <taxon>Candidatus Falkowiibacteriota</taxon>
    </lineage>
</organism>
<evidence type="ECO:0000256" key="3">
    <source>
        <dbReference type="ARBA" id="ARBA00022884"/>
    </source>
</evidence>
<dbReference type="Proteomes" id="UP000229972">
    <property type="component" value="Unassembled WGS sequence"/>
</dbReference>
<accession>A0A2H0V8W4</accession>
<evidence type="ECO:0000256" key="6">
    <source>
        <dbReference type="NCBIfam" id="TIGR03625"/>
    </source>
</evidence>
<reference evidence="9" key="1">
    <citation type="submission" date="2017-09" db="EMBL/GenBank/DDBJ databases">
        <title>Depth-based differentiation of microbial function through sediment-hosted aquifers and enrichment of novel symbionts in the deep terrestrial subsurface.</title>
        <authorList>
            <person name="Probst A.J."/>
            <person name="Ladd B."/>
            <person name="Jarett J.K."/>
            <person name="Geller-Mcgrath D.E."/>
            <person name="Sieber C.M.K."/>
            <person name="Emerson J.B."/>
            <person name="Anantharaman K."/>
            <person name="Thomas B.C."/>
            <person name="Malmstrom R."/>
            <person name="Stieglmeier M."/>
            <person name="Klingl A."/>
            <person name="Woyke T."/>
            <person name="Ryan C.M."/>
            <person name="Banfield J.F."/>
        </authorList>
    </citation>
    <scope>NUCLEOTIDE SEQUENCE [LARGE SCALE GENOMIC DNA]</scope>
</reference>
<evidence type="ECO:0000256" key="5">
    <source>
        <dbReference type="ARBA" id="ARBA00023274"/>
    </source>
</evidence>
<dbReference type="FunFam" id="2.40.30.10:FF:000004">
    <property type="entry name" value="50S ribosomal protein L3"/>
    <property type="match status" value="1"/>
</dbReference>
<keyword evidence="5" id="KW-0687">Ribonucleoprotein</keyword>
<dbReference type="Gene3D" id="2.40.30.10">
    <property type="entry name" value="Translation factors"/>
    <property type="match status" value="1"/>
</dbReference>
<evidence type="ECO:0000313" key="8">
    <source>
        <dbReference type="EMBL" id="PIR95532.1"/>
    </source>
</evidence>
<gene>
    <name evidence="8" type="ORF">COT93_01860</name>
</gene>
<feature type="region of interest" description="Disordered" evidence="7">
    <location>
        <begin position="234"/>
        <end position="281"/>
    </location>
</feature>
<feature type="region of interest" description="Disordered" evidence="7">
    <location>
        <begin position="127"/>
        <end position="150"/>
    </location>
</feature>
<comment type="caution">
    <text evidence="8">The sequence shown here is derived from an EMBL/GenBank/DDBJ whole genome shotgun (WGS) entry which is preliminary data.</text>
</comment>
<evidence type="ECO:0000313" key="9">
    <source>
        <dbReference type="Proteomes" id="UP000229972"/>
    </source>
</evidence>
<evidence type="ECO:0000256" key="7">
    <source>
        <dbReference type="SAM" id="MobiDB-lite"/>
    </source>
</evidence>
<dbReference type="Pfam" id="PF00297">
    <property type="entry name" value="Ribosomal_L3"/>
    <property type="match status" value="1"/>
</dbReference>
<dbReference type="PANTHER" id="PTHR11229:SF16">
    <property type="entry name" value="LARGE RIBOSOMAL SUBUNIT PROTEIN UL3C"/>
    <property type="match status" value="1"/>
</dbReference>